<dbReference type="EMBL" id="UPPP01000105">
    <property type="protein sequence ID" value="VBB09146.1"/>
    <property type="molecule type" value="Genomic_DNA"/>
</dbReference>
<accession>A0A498R8V9</accession>
<proteinExistence type="predicted"/>
<protein>
    <recommendedName>
        <fullName evidence="3">Outer membrane protein beta-barrel domain-containing protein</fullName>
    </recommendedName>
</protein>
<evidence type="ECO:0000313" key="2">
    <source>
        <dbReference type="Proteomes" id="UP000277811"/>
    </source>
</evidence>
<dbReference type="Proteomes" id="UP000277811">
    <property type="component" value="Unassembled WGS sequence"/>
</dbReference>
<dbReference type="AlphaFoldDB" id="A0A498R8V9"/>
<evidence type="ECO:0000313" key="1">
    <source>
        <dbReference type="EMBL" id="VBB09146.1"/>
    </source>
</evidence>
<organism evidence="1 2">
    <name type="scientific">Lucifera butyrica</name>
    <dbReference type="NCBI Taxonomy" id="1351585"/>
    <lineage>
        <taxon>Bacteria</taxon>
        <taxon>Bacillati</taxon>
        <taxon>Bacillota</taxon>
        <taxon>Negativicutes</taxon>
        <taxon>Veillonellales</taxon>
        <taxon>Veillonellaceae</taxon>
        <taxon>Lucifera</taxon>
    </lineage>
</organism>
<keyword evidence="2" id="KW-1185">Reference proteome</keyword>
<reference evidence="1 2" key="1">
    <citation type="submission" date="2018-06" db="EMBL/GenBank/DDBJ databases">
        <authorList>
            <person name="Strepis N."/>
        </authorList>
    </citation>
    <scope>NUCLEOTIDE SEQUENCE [LARGE SCALE GENOMIC DNA]</scope>
    <source>
        <strain evidence="1">LUCI</strain>
    </source>
</reference>
<sequence>MKSSERKERSVYQLKKIGLLLAAWLFFSIGTGFAAASAKAGQGDSTAGIGFGSQGNTYFFEMKPQDDWAVGVHYFNQNSLDMTDLYGQFNLADNHFKAIIGNRIFGSTADSRVYIGASISGKLSSDWVGYTSLIGGDRFQELQLGATYKVTDHYGLNFNYRSLKYEGDKSNLDVGLVFNF</sequence>
<name>A0A498R8V9_9FIRM</name>
<gene>
    <name evidence="1" type="ORF">LUCI_4432</name>
</gene>
<evidence type="ECO:0008006" key="3">
    <source>
        <dbReference type="Google" id="ProtNLM"/>
    </source>
</evidence>